<dbReference type="PANTHER" id="PTHR35788">
    <property type="entry name" value="EXPORTED PROTEIN-RELATED"/>
    <property type="match status" value="1"/>
</dbReference>
<dbReference type="InterPro" id="IPR007391">
    <property type="entry name" value="Vancomycin_resist_VanW"/>
</dbReference>
<accession>A0A0G0VG73</accession>
<sequence length="664" mass="73244">MGPVGPIFMQIEMIKTKARAISAHKKPILITSSALIFIVLILAASSYAYAKAYEGRVLPHVYVGVVDVGELSQADATEVLQQHIDNLLSAGVDISVDGHTGHLDLQASVFEEPDLAHDILNYNVSEEIDVAMGVGRGDSFWRNIITPISLLLKPEVLQVLAEMDEDDIREQIQDQFGELETPALPADYKIDLTNKETPVRFLPGQDGIELDLLSAIPTLWDDAQDLDLQPLKIALRDVTYEMTSADALSLTSDILATLDSAPYYLTYTSETLREYLWEIEADDLADWIEPFYTVDDNYQEIPAIHFAGVAYEDFVQDISNDVNINPINARFEMKSGIVTEFAGSQDGIKFDADATMWKLLGELGNEDVIIDLVVINTPPQVSIADVNDFGINEILGVGTSDFSGSPSNRIANIQHGASKLNGLLIAPGETISLIEKLRPFTIADGYLAELVIKGDEIKPEVGGGLCQIGTTTFRAVMNAGLQVDQRSNHSLVVSYYNDPANGNPGTDATIYDPYPDFRFTNDYENYILLTTQVDVPNRDIIFTFWGTDDGRDGYYTPPVVLSWSGYGEPQYTETLDLNPGVTSCQSPHPGATTQFTYYVDYADKTQFSQVYTSVYRSLPKICLIGVEELTTPSECPEGEVCEEIDEIVEETSDDIEVLEDPVVE</sequence>
<name>A0A0G0VG73_9BACT</name>
<reference evidence="1 2" key="1">
    <citation type="journal article" date="2015" name="Nature">
        <title>rRNA introns, odd ribosomes, and small enigmatic genomes across a large radiation of phyla.</title>
        <authorList>
            <person name="Brown C.T."/>
            <person name="Hug L.A."/>
            <person name="Thomas B.C."/>
            <person name="Sharon I."/>
            <person name="Castelle C.J."/>
            <person name="Singh A."/>
            <person name="Wilkins M.J."/>
            <person name="Williams K.H."/>
            <person name="Banfield J.F."/>
        </authorList>
    </citation>
    <scope>NUCLEOTIDE SEQUENCE [LARGE SCALE GENOMIC DNA]</scope>
</reference>
<organism evidence="1 2">
    <name type="scientific">Candidatus Uhrbacteria bacterium GW2011_GWC1_41_20</name>
    <dbReference type="NCBI Taxonomy" id="1618983"/>
    <lineage>
        <taxon>Bacteria</taxon>
        <taxon>Candidatus Uhriibacteriota</taxon>
    </lineage>
</organism>
<evidence type="ECO:0000313" key="1">
    <source>
        <dbReference type="EMBL" id="KKR99974.1"/>
    </source>
</evidence>
<comment type="caution">
    <text evidence="1">The sequence shown here is derived from an EMBL/GenBank/DDBJ whole genome shotgun (WGS) entry which is preliminary data.</text>
</comment>
<proteinExistence type="predicted"/>
<dbReference type="Proteomes" id="UP000033930">
    <property type="component" value="Unassembled WGS sequence"/>
</dbReference>
<dbReference type="InterPro" id="IPR052913">
    <property type="entry name" value="Glycopeptide_resist_protein"/>
</dbReference>
<evidence type="ECO:0000313" key="2">
    <source>
        <dbReference type="Proteomes" id="UP000033930"/>
    </source>
</evidence>
<dbReference type="EMBL" id="LCAW01000001">
    <property type="protein sequence ID" value="KKR99974.1"/>
    <property type="molecule type" value="Genomic_DNA"/>
</dbReference>
<dbReference type="PANTHER" id="PTHR35788:SF1">
    <property type="entry name" value="EXPORTED PROTEIN"/>
    <property type="match status" value="1"/>
</dbReference>
<protein>
    <submittedName>
        <fullName evidence="1">VanW family protein</fullName>
    </submittedName>
</protein>
<dbReference type="Pfam" id="PF04294">
    <property type="entry name" value="VanW"/>
    <property type="match status" value="1"/>
</dbReference>
<gene>
    <name evidence="1" type="ORF">UU50_C0001G0032</name>
</gene>
<dbReference type="AlphaFoldDB" id="A0A0G0VG73"/>